<evidence type="ECO:0000256" key="3">
    <source>
        <dbReference type="ARBA" id="ARBA00022448"/>
    </source>
</evidence>
<evidence type="ECO:0000256" key="1">
    <source>
        <dbReference type="ARBA" id="ARBA00004571"/>
    </source>
</evidence>
<accession>A0A318SEU0</accession>
<dbReference type="GO" id="GO:0009279">
    <property type="term" value="C:cell outer membrane"/>
    <property type="evidence" value="ECO:0007669"/>
    <property type="project" value="UniProtKB-SubCell"/>
</dbReference>
<evidence type="ECO:0000256" key="9">
    <source>
        <dbReference type="ARBA" id="ARBA00023237"/>
    </source>
</evidence>
<dbReference type="GO" id="GO:0015344">
    <property type="term" value="F:siderophore uptake transmembrane transporter activity"/>
    <property type="evidence" value="ECO:0007669"/>
    <property type="project" value="TreeGrafter"/>
</dbReference>
<evidence type="ECO:0000256" key="5">
    <source>
        <dbReference type="ARBA" id="ARBA00022692"/>
    </source>
</evidence>
<dbReference type="Pfam" id="PF07715">
    <property type="entry name" value="Plug"/>
    <property type="match status" value="1"/>
</dbReference>
<dbReference type="Pfam" id="PF00593">
    <property type="entry name" value="TonB_dep_Rec_b-barrel"/>
    <property type="match status" value="1"/>
</dbReference>
<keyword evidence="8 14" id="KW-0675">Receptor</keyword>
<comment type="caution">
    <text evidence="14">The sequence shown here is derived from an EMBL/GenBank/DDBJ whole genome shotgun (WGS) entry which is preliminary data.</text>
</comment>
<evidence type="ECO:0000256" key="4">
    <source>
        <dbReference type="ARBA" id="ARBA00022452"/>
    </source>
</evidence>
<keyword evidence="15" id="KW-1185">Reference proteome</keyword>
<dbReference type="InterPro" id="IPR037066">
    <property type="entry name" value="Plug_dom_sf"/>
</dbReference>
<evidence type="ECO:0000259" key="13">
    <source>
        <dbReference type="Pfam" id="PF07715"/>
    </source>
</evidence>
<feature type="domain" description="TonB-dependent receptor plug" evidence="13">
    <location>
        <begin position="42"/>
        <end position="145"/>
    </location>
</feature>
<evidence type="ECO:0000256" key="7">
    <source>
        <dbReference type="ARBA" id="ARBA00023136"/>
    </source>
</evidence>
<sequence length="675" mass="73171">MPVLAAAQDAGGAADPQLGEIRVQAGSQGNALGSSDAASQGSASAADIAARPALRTGEILEFVPGLVVVQHSGGGKANQYFLRGFNLDHGTEFATYVDGMPVNMRTHAHGQGYTDLNFLIPELVGRVDYRKGPYYAEEGDFASAGSARMRLPDTLPQGLAVVTGGTRGYGRTLLADSVDWNQGKLLYGLELATNRGPFDNSDRMRRFNALLRYSAGSESDGHSLTAMAYASRWNATDQIAQRAVDSGLIGRLGAIDPSDGGTTARSSLSYALRRSNAGGSGRFTLEAFVVRSRLDLFSNLTYFTDDPVNGDQFVQRERRTMAGVNLAQSWSATRGGLDMQNRIGLQTRLDRLAPVVFATTVQRRELQTLREDRVREGSAAVFAENTTQWTEKVRSVAGLRVDAFRFAVDSSLPANSGRARDHIASPKLALVFGPWADTEYFVSAGRGFHSNDARGVTTRINPRTGDAVDPSVPLVGARGMEVGVRSEAIPGLQTSLALWKLDIGSELLFNGEAGETEASRPTKRYGIEWTNRYQAGRWAHIDADVALSRTRFSDADAAGPYVPGAIGKVVSLGVIVPQVNGWFGGMHVRYFGPRVLVEDNRVRSRSSALTSARVGYAIDRSTRIALDVFNLFDRKVTDSDYYYATRLRGESVAVNDVIFHPAEPRTVRLSLTHRF</sequence>
<dbReference type="InterPro" id="IPR000531">
    <property type="entry name" value="Beta-barrel_TonB"/>
</dbReference>
<dbReference type="GO" id="GO:0044718">
    <property type="term" value="P:siderophore transmembrane transport"/>
    <property type="evidence" value="ECO:0007669"/>
    <property type="project" value="TreeGrafter"/>
</dbReference>
<feature type="domain" description="TonB-dependent receptor-like beta-barrel" evidence="12">
    <location>
        <begin position="236"/>
        <end position="631"/>
    </location>
</feature>
<dbReference type="PROSITE" id="PS52016">
    <property type="entry name" value="TONB_DEPENDENT_REC_3"/>
    <property type="match status" value="1"/>
</dbReference>
<evidence type="ECO:0000313" key="15">
    <source>
        <dbReference type="Proteomes" id="UP000247540"/>
    </source>
</evidence>
<keyword evidence="7 10" id="KW-0472">Membrane</keyword>
<evidence type="ECO:0000259" key="12">
    <source>
        <dbReference type="Pfam" id="PF00593"/>
    </source>
</evidence>
<dbReference type="RefSeq" id="WP_110466105.1">
    <property type="nucleotide sequence ID" value="NZ_JAMOFZ010000016.1"/>
</dbReference>
<evidence type="ECO:0000256" key="6">
    <source>
        <dbReference type="ARBA" id="ARBA00023077"/>
    </source>
</evidence>
<keyword evidence="4 10" id="KW-1134">Transmembrane beta strand</keyword>
<keyword evidence="9 10" id="KW-0998">Cell outer membrane</keyword>
<proteinExistence type="inferred from homology"/>
<dbReference type="InterPro" id="IPR012910">
    <property type="entry name" value="Plug_dom"/>
</dbReference>
<gene>
    <name evidence="14" type="ORF">DFQ15_11668</name>
</gene>
<dbReference type="PANTHER" id="PTHR30069:SF36">
    <property type="entry name" value="BLL6948 PROTEIN"/>
    <property type="match status" value="1"/>
</dbReference>
<evidence type="ECO:0000256" key="10">
    <source>
        <dbReference type="PROSITE-ProRule" id="PRU01360"/>
    </source>
</evidence>
<dbReference type="InterPro" id="IPR039426">
    <property type="entry name" value="TonB-dep_rcpt-like"/>
</dbReference>
<dbReference type="AlphaFoldDB" id="A0A318SEU0"/>
<dbReference type="Gene3D" id="2.40.170.20">
    <property type="entry name" value="TonB-dependent receptor, beta-barrel domain"/>
    <property type="match status" value="1"/>
</dbReference>
<keyword evidence="6 11" id="KW-0798">TonB box</keyword>
<dbReference type="EMBL" id="QJTC01000016">
    <property type="protein sequence ID" value="PYE76107.1"/>
    <property type="molecule type" value="Genomic_DNA"/>
</dbReference>
<evidence type="ECO:0000313" key="14">
    <source>
        <dbReference type="EMBL" id="PYE76107.1"/>
    </source>
</evidence>
<dbReference type="Gene3D" id="2.170.130.10">
    <property type="entry name" value="TonB-dependent receptor, plug domain"/>
    <property type="match status" value="1"/>
</dbReference>
<keyword evidence="3 10" id="KW-0813">Transport</keyword>
<protein>
    <submittedName>
        <fullName evidence="14">Outer membrane receptor protein involved in Fe transport</fullName>
    </submittedName>
</protein>
<dbReference type="SUPFAM" id="SSF56935">
    <property type="entry name" value="Porins"/>
    <property type="match status" value="1"/>
</dbReference>
<keyword evidence="5 10" id="KW-0812">Transmembrane</keyword>
<dbReference type="Proteomes" id="UP000247540">
    <property type="component" value="Unassembled WGS sequence"/>
</dbReference>
<evidence type="ECO:0000256" key="2">
    <source>
        <dbReference type="ARBA" id="ARBA00009810"/>
    </source>
</evidence>
<reference evidence="14 15" key="1">
    <citation type="submission" date="2018-06" db="EMBL/GenBank/DDBJ databases">
        <title>Genomic Encyclopedia of Type Strains, Phase III (KMG-III): the genomes of soil and plant-associated and newly described type strains.</title>
        <authorList>
            <person name="Whitman W."/>
        </authorList>
    </citation>
    <scope>NUCLEOTIDE SEQUENCE [LARGE SCALE GENOMIC DNA]</scope>
    <source>
        <strain evidence="14 15">CECT 7646</strain>
    </source>
</reference>
<comment type="similarity">
    <text evidence="2 10 11">Belongs to the TonB-dependent receptor family.</text>
</comment>
<evidence type="ECO:0000256" key="8">
    <source>
        <dbReference type="ARBA" id="ARBA00023170"/>
    </source>
</evidence>
<dbReference type="InterPro" id="IPR036942">
    <property type="entry name" value="Beta-barrel_TonB_sf"/>
</dbReference>
<comment type="subcellular location">
    <subcellularLocation>
        <location evidence="1 10">Cell outer membrane</location>
        <topology evidence="1 10">Multi-pass membrane protein</topology>
    </subcellularLocation>
</comment>
<evidence type="ECO:0000256" key="11">
    <source>
        <dbReference type="RuleBase" id="RU003357"/>
    </source>
</evidence>
<dbReference type="OrthoDB" id="99480at2"/>
<dbReference type="PANTHER" id="PTHR30069">
    <property type="entry name" value="TONB-DEPENDENT OUTER MEMBRANE RECEPTOR"/>
    <property type="match status" value="1"/>
</dbReference>
<organism evidence="14 15">
    <name type="scientific">Xylophilus ampelinus</name>
    <dbReference type="NCBI Taxonomy" id="54067"/>
    <lineage>
        <taxon>Bacteria</taxon>
        <taxon>Pseudomonadati</taxon>
        <taxon>Pseudomonadota</taxon>
        <taxon>Betaproteobacteria</taxon>
        <taxon>Burkholderiales</taxon>
        <taxon>Xylophilus</taxon>
    </lineage>
</organism>
<name>A0A318SEU0_9BURK</name>